<reference evidence="2" key="1">
    <citation type="journal article" date="2014" name="Int. J. Syst. Evol. Microbiol.">
        <title>Complete genome sequence of Corynebacterium casei LMG S-19264T (=DSM 44701T), isolated from a smear-ripened cheese.</title>
        <authorList>
            <consortium name="US DOE Joint Genome Institute (JGI-PGF)"/>
            <person name="Walter F."/>
            <person name="Albersmeier A."/>
            <person name="Kalinowski J."/>
            <person name="Ruckert C."/>
        </authorList>
    </citation>
    <scope>NUCLEOTIDE SEQUENCE</scope>
    <source>
        <strain evidence="2">JCM 4518</strain>
    </source>
</reference>
<feature type="transmembrane region" description="Helical" evidence="1">
    <location>
        <begin position="93"/>
        <end position="117"/>
    </location>
</feature>
<dbReference type="AlphaFoldDB" id="A0A918SRH3"/>
<keyword evidence="3" id="KW-1185">Reference proteome</keyword>
<gene>
    <name evidence="2" type="ORF">GCM10010305_04560</name>
</gene>
<comment type="caution">
    <text evidence="2">The sequence shown here is derived from an EMBL/GenBank/DDBJ whole genome shotgun (WGS) entry which is preliminary data.</text>
</comment>
<dbReference type="RefSeq" id="WP_189974754.1">
    <property type="nucleotide sequence ID" value="NZ_BMUL01000001.1"/>
</dbReference>
<sequence length="307" mass="32932">MAEVTNDDLSIQIAGLRHYLRKVDGGWLPTTEWVKQQMAPVNKVIEDLKGKLEEVHKEIVKNPVTEYWEAAGFDGIAAGIEKLYEGEGLGTAVAYWLSTGGGALAAIIIGGIGVYLAGKLTGIQRSIQQIGGPTRRILALDEEGNLRLQNRTDVENRERRVANGGTGLADLPPGAAGNLDTLHQALTRINPELLTFNNRAPDFLRQFRKLPKQAVATRVTEGLKALSGALRTLNPTKIGKVASATDRMKSALTGFEPSRIPSGPTLQASADAMGNLARETGTLRSKFQELSRSVRSLDDAIGAATTA</sequence>
<keyword evidence="1" id="KW-0812">Transmembrane</keyword>
<proteinExistence type="predicted"/>
<dbReference type="EMBL" id="BMUL01000001">
    <property type="protein sequence ID" value="GHA65819.1"/>
    <property type="molecule type" value="Genomic_DNA"/>
</dbReference>
<name>A0A918SRH3_9ACTN</name>
<protein>
    <submittedName>
        <fullName evidence="2">Uncharacterized protein</fullName>
    </submittedName>
</protein>
<keyword evidence="1" id="KW-1133">Transmembrane helix</keyword>
<evidence type="ECO:0000256" key="1">
    <source>
        <dbReference type="SAM" id="Phobius"/>
    </source>
</evidence>
<organism evidence="2 3">
    <name type="scientific">Streptomyces termitum</name>
    <dbReference type="NCBI Taxonomy" id="67368"/>
    <lineage>
        <taxon>Bacteria</taxon>
        <taxon>Bacillati</taxon>
        <taxon>Actinomycetota</taxon>
        <taxon>Actinomycetes</taxon>
        <taxon>Kitasatosporales</taxon>
        <taxon>Streptomycetaceae</taxon>
        <taxon>Streptomyces</taxon>
    </lineage>
</organism>
<reference evidence="2" key="2">
    <citation type="submission" date="2020-09" db="EMBL/GenBank/DDBJ databases">
        <authorList>
            <person name="Sun Q."/>
            <person name="Ohkuma M."/>
        </authorList>
    </citation>
    <scope>NUCLEOTIDE SEQUENCE</scope>
    <source>
        <strain evidence="2">JCM 4518</strain>
    </source>
</reference>
<evidence type="ECO:0000313" key="2">
    <source>
        <dbReference type="EMBL" id="GHA65819.1"/>
    </source>
</evidence>
<accession>A0A918SRH3</accession>
<evidence type="ECO:0000313" key="3">
    <source>
        <dbReference type="Proteomes" id="UP000644020"/>
    </source>
</evidence>
<dbReference type="Proteomes" id="UP000644020">
    <property type="component" value="Unassembled WGS sequence"/>
</dbReference>
<keyword evidence="1" id="KW-0472">Membrane</keyword>